<evidence type="ECO:0000313" key="7">
    <source>
        <dbReference type="Proteomes" id="UP000231358"/>
    </source>
</evidence>
<dbReference type="InterPro" id="IPR002347">
    <property type="entry name" value="SDR_fam"/>
</dbReference>
<dbReference type="PRINTS" id="PR00080">
    <property type="entry name" value="SDRFAMILY"/>
</dbReference>
<keyword evidence="2" id="KW-0521">NADP</keyword>
<evidence type="ECO:0000256" key="5">
    <source>
        <dbReference type="SAM" id="MobiDB-lite"/>
    </source>
</evidence>
<dbReference type="CDD" id="cd05233">
    <property type="entry name" value="SDR_c"/>
    <property type="match status" value="1"/>
</dbReference>
<sequence>MLRQNILPRFLKSRCYNHRLSYSALQKPFLVYSRAQLSTSASSLFTTTPSLNVSEAIKMEAKASNENFKLENLFNVKGKVALITGGGSGIGLMATQALAVNGAKVYITGRTGEKLDRVAELYNKNIQGEIIPITSDITDKSSVDKLVQEISSREKYLSILINNAGISSSTQTTEKEDPKELRKELFESSALDPKEWDDVYRTNVTQLFMTTTAFLPLLQKGSEQEKGWSSTVINISSISGIVKVSQHHFAYNASKAAAIHLTKMLAHEVASSGLRIRVNNIAPGVFPSEMTAGESDEKQKSELAKEKYEGKVPAARPGKDEDMANAVLFSTTNQYLNGQTIVVDGGYVLAAGTV</sequence>
<accession>A0A2G7FW89</accession>
<evidence type="ECO:0000256" key="1">
    <source>
        <dbReference type="ARBA" id="ARBA00006484"/>
    </source>
</evidence>
<evidence type="ECO:0000256" key="2">
    <source>
        <dbReference type="ARBA" id="ARBA00022857"/>
    </source>
</evidence>
<dbReference type="PANTHER" id="PTHR43618:SF4">
    <property type="entry name" value="SHORT CHAIN DEHYDROGENASE_REDUCTASE FAMILY (AFU_ORTHOLOGUE AFUA_7G04540)"/>
    <property type="match status" value="1"/>
</dbReference>
<protein>
    <submittedName>
        <fullName evidence="6">Short chain dehydrogenase/reductase family</fullName>
    </submittedName>
</protein>
<organism evidence="6 7">
    <name type="scientific">Aspergillus arachidicola</name>
    <dbReference type="NCBI Taxonomy" id="656916"/>
    <lineage>
        <taxon>Eukaryota</taxon>
        <taxon>Fungi</taxon>
        <taxon>Dikarya</taxon>
        <taxon>Ascomycota</taxon>
        <taxon>Pezizomycotina</taxon>
        <taxon>Eurotiomycetes</taxon>
        <taxon>Eurotiomycetidae</taxon>
        <taxon>Eurotiales</taxon>
        <taxon>Aspergillaceae</taxon>
        <taxon>Aspergillus</taxon>
        <taxon>Aspergillus subgen. Circumdati</taxon>
    </lineage>
</organism>
<dbReference type="Gene3D" id="3.40.50.720">
    <property type="entry name" value="NAD(P)-binding Rossmann-like Domain"/>
    <property type="match status" value="1"/>
</dbReference>
<dbReference type="GO" id="GO:0044550">
    <property type="term" value="P:secondary metabolite biosynthetic process"/>
    <property type="evidence" value="ECO:0007669"/>
    <property type="project" value="UniProtKB-ARBA"/>
</dbReference>
<dbReference type="PANTHER" id="PTHR43618">
    <property type="entry name" value="7-ALPHA-HYDROXYSTEROID DEHYDROGENASE"/>
    <property type="match status" value="1"/>
</dbReference>
<dbReference type="InterPro" id="IPR020904">
    <property type="entry name" value="Sc_DH/Rdtase_CS"/>
</dbReference>
<evidence type="ECO:0000313" key="6">
    <source>
        <dbReference type="EMBL" id="PIG84842.1"/>
    </source>
</evidence>
<keyword evidence="3" id="KW-0560">Oxidoreductase</keyword>
<dbReference type="AlphaFoldDB" id="A0A2G7FW89"/>
<dbReference type="InterPro" id="IPR036291">
    <property type="entry name" value="NAD(P)-bd_dom_sf"/>
</dbReference>
<comment type="caution">
    <text evidence="6">The sequence shown here is derived from an EMBL/GenBank/DDBJ whole genome shotgun (WGS) entry which is preliminary data.</text>
</comment>
<evidence type="ECO:0000256" key="4">
    <source>
        <dbReference type="RuleBase" id="RU000363"/>
    </source>
</evidence>
<dbReference type="PROSITE" id="PS00061">
    <property type="entry name" value="ADH_SHORT"/>
    <property type="match status" value="1"/>
</dbReference>
<comment type="similarity">
    <text evidence="1 4">Belongs to the short-chain dehydrogenases/reductases (SDR) family.</text>
</comment>
<evidence type="ECO:0000256" key="3">
    <source>
        <dbReference type="ARBA" id="ARBA00023002"/>
    </source>
</evidence>
<dbReference type="GO" id="GO:0016491">
    <property type="term" value="F:oxidoreductase activity"/>
    <property type="evidence" value="ECO:0007669"/>
    <property type="project" value="UniProtKB-KW"/>
</dbReference>
<dbReference type="Proteomes" id="UP000231358">
    <property type="component" value="Unassembled WGS sequence"/>
</dbReference>
<dbReference type="Pfam" id="PF00106">
    <property type="entry name" value="adh_short"/>
    <property type="match status" value="1"/>
</dbReference>
<keyword evidence="7" id="KW-1185">Reference proteome</keyword>
<dbReference type="EMBL" id="NEXV01000360">
    <property type="protein sequence ID" value="PIG84842.1"/>
    <property type="molecule type" value="Genomic_DNA"/>
</dbReference>
<feature type="region of interest" description="Disordered" evidence="5">
    <location>
        <begin position="289"/>
        <end position="317"/>
    </location>
</feature>
<gene>
    <name evidence="6" type="ORF">AARAC_001312</name>
</gene>
<feature type="compositionally biased region" description="Basic and acidic residues" evidence="5">
    <location>
        <begin position="295"/>
        <end position="310"/>
    </location>
</feature>
<dbReference type="SUPFAM" id="SSF51735">
    <property type="entry name" value="NAD(P)-binding Rossmann-fold domains"/>
    <property type="match status" value="1"/>
</dbReference>
<dbReference type="FunFam" id="3.40.50.720:FF:000084">
    <property type="entry name" value="Short-chain dehydrogenase reductase"/>
    <property type="match status" value="1"/>
</dbReference>
<reference evidence="6 7" key="1">
    <citation type="submission" date="2017-05" db="EMBL/GenBank/DDBJ databases">
        <title>Genome sequence for an aflatoxigenic pathogen of Argentinian peanut, Aspergillus arachidicola.</title>
        <authorList>
            <person name="Moore G."/>
            <person name="Beltz S.B."/>
            <person name="Mack B.M."/>
        </authorList>
    </citation>
    <scope>NUCLEOTIDE SEQUENCE [LARGE SCALE GENOMIC DNA]</scope>
    <source>
        <strain evidence="6 7">CBS 117610</strain>
    </source>
</reference>
<name>A0A2G7FW89_9EURO</name>
<proteinExistence type="inferred from homology"/>
<dbReference type="InterPro" id="IPR052178">
    <property type="entry name" value="Sec_Metab_Biosynth_SDR"/>
</dbReference>
<dbReference type="PRINTS" id="PR00081">
    <property type="entry name" value="GDHRDH"/>
</dbReference>
<dbReference type="STRING" id="656916.A0A2G7FW89"/>